<dbReference type="Proteomes" id="UP001209074">
    <property type="component" value="Unassembled WGS sequence"/>
</dbReference>
<gene>
    <name evidence="1" type="ORF">ONT05_12405</name>
</gene>
<reference evidence="1" key="1">
    <citation type="submission" date="2022-11" db="EMBL/GenBank/DDBJ databases">
        <title>Genomic repertoires linked with pathogenic potency of arthritogenic Prevotella copri isolated from the gut of rheumatoid arthritis patients.</title>
        <authorList>
            <person name="Nii T."/>
            <person name="Maeda Y."/>
            <person name="Motooka D."/>
            <person name="Naito M."/>
            <person name="Matsumoto Y."/>
            <person name="Ogawa T."/>
            <person name="Oguro-Igashira E."/>
            <person name="Kishikawa T."/>
            <person name="Yamashita M."/>
            <person name="Koizumi S."/>
            <person name="Kurakawa T."/>
            <person name="Okumura R."/>
            <person name="Kayama H."/>
            <person name="Murakami M."/>
            <person name="Sakaguchi T."/>
            <person name="Das B."/>
            <person name="Nakamura S."/>
            <person name="Okada Y."/>
            <person name="Kumanogoh A."/>
            <person name="Takeda K."/>
        </authorList>
    </citation>
    <scope>NUCLEOTIDE SEQUENCE</scope>
    <source>
        <strain evidence="1">N016-13</strain>
    </source>
</reference>
<name>A0AAW5U2U3_9BACT</name>
<dbReference type="Gene3D" id="3.40.80.10">
    <property type="entry name" value="Peptidoglycan recognition protein-like"/>
    <property type="match status" value="1"/>
</dbReference>
<proteinExistence type="predicted"/>
<organism evidence="1 2">
    <name type="scientific">Segatella copri</name>
    <dbReference type="NCBI Taxonomy" id="165179"/>
    <lineage>
        <taxon>Bacteria</taxon>
        <taxon>Pseudomonadati</taxon>
        <taxon>Bacteroidota</taxon>
        <taxon>Bacteroidia</taxon>
        <taxon>Bacteroidales</taxon>
        <taxon>Prevotellaceae</taxon>
        <taxon>Segatella</taxon>
    </lineage>
</organism>
<sequence length="48" mass="5609">MKDENADFRGCRKNRVLLKEEYPLATIHGHNEFANKACPCFNVKKEWG</sequence>
<accession>A0AAW5U2U3</accession>
<comment type="caution">
    <text evidence="1">The sequence shown here is derived from an EMBL/GenBank/DDBJ whole genome shotgun (WGS) entry which is preliminary data.</text>
</comment>
<dbReference type="GO" id="GO:0008745">
    <property type="term" value="F:N-acetylmuramoyl-L-alanine amidase activity"/>
    <property type="evidence" value="ECO:0007669"/>
    <property type="project" value="InterPro"/>
</dbReference>
<evidence type="ECO:0000313" key="1">
    <source>
        <dbReference type="EMBL" id="MCW4094335.1"/>
    </source>
</evidence>
<dbReference type="SUPFAM" id="SSF55846">
    <property type="entry name" value="N-acetylmuramoyl-L-alanine amidase-like"/>
    <property type="match status" value="1"/>
</dbReference>
<dbReference type="AlphaFoldDB" id="A0AAW5U2U3"/>
<dbReference type="GO" id="GO:0009253">
    <property type="term" value="P:peptidoglycan catabolic process"/>
    <property type="evidence" value="ECO:0007669"/>
    <property type="project" value="InterPro"/>
</dbReference>
<evidence type="ECO:0000313" key="2">
    <source>
        <dbReference type="Proteomes" id="UP001209074"/>
    </source>
</evidence>
<evidence type="ECO:0008006" key="3">
    <source>
        <dbReference type="Google" id="ProtNLM"/>
    </source>
</evidence>
<dbReference type="InterPro" id="IPR036505">
    <property type="entry name" value="Amidase/PGRP_sf"/>
</dbReference>
<dbReference type="RefSeq" id="WP_264980807.1">
    <property type="nucleotide sequence ID" value="NZ_JAPDUS010000026.1"/>
</dbReference>
<protein>
    <recommendedName>
        <fullName evidence="3">N-acetylmuramoyl-L-alanine amidase</fullName>
    </recommendedName>
</protein>
<dbReference type="EMBL" id="JAPDUS010000026">
    <property type="protein sequence ID" value="MCW4094335.1"/>
    <property type="molecule type" value="Genomic_DNA"/>
</dbReference>